<name>A0A4R2JDR3_9PSEU</name>
<gene>
    <name evidence="1" type="ORF">EV192_108264</name>
</gene>
<protein>
    <submittedName>
        <fullName evidence="1">Uncharacterized protein</fullName>
    </submittedName>
</protein>
<keyword evidence="2" id="KW-1185">Reference proteome</keyword>
<sequence length="41" mass="4655">MKHKGRRSEVPAHFSGPVQLIMLVWRTLIAAVDVAVRIWGQ</sequence>
<comment type="caution">
    <text evidence="1">The sequence shown here is derived from an EMBL/GenBank/DDBJ whole genome shotgun (WGS) entry which is preliminary data.</text>
</comment>
<dbReference type="EMBL" id="SLWS01000008">
    <property type="protein sequence ID" value="TCO54976.1"/>
    <property type="molecule type" value="Genomic_DNA"/>
</dbReference>
<accession>A0A4R2JDR3</accession>
<proteinExistence type="predicted"/>
<organism evidence="1 2">
    <name type="scientific">Actinocrispum wychmicini</name>
    <dbReference type="NCBI Taxonomy" id="1213861"/>
    <lineage>
        <taxon>Bacteria</taxon>
        <taxon>Bacillati</taxon>
        <taxon>Actinomycetota</taxon>
        <taxon>Actinomycetes</taxon>
        <taxon>Pseudonocardiales</taxon>
        <taxon>Pseudonocardiaceae</taxon>
        <taxon>Actinocrispum</taxon>
    </lineage>
</organism>
<dbReference type="AlphaFoldDB" id="A0A4R2JDR3"/>
<evidence type="ECO:0000313" key="1">
    <source>
        <dbReference type="EMBL" id="TCO54976.1"/>
    </source>
</evidence>
<evidence type="ECO:0000313" key="2">
    <source>
        <dbReference type="Proteomes" id="UP000295680"/>
    </source>
</evidence>
<dbReference type="Proteomes" id="UP000295680">
    <property type="component" value="Unassembled WGS sequence"/>
</dbReference>
<reference evidence="1 2" key="1">
    <citation type="submission" date="2019-03" db="EMBL/GenBank/DDBJ databases">
        <title>Genomic Encyclopedia of Type Strains, Phase IV (KMG-IV): sequencing the most valuable type-strain genomes for metagenomic binning, comparative biology and taxonomic classification.</title>
        <authorList>
            <person name="Goeker M."/>
        </authorList>
    </citation>
    <scope>NUCLEOTIDE SEQUENCE [LARGE SCALE GENOMIC DNA]</scope>
    <source>
        <strain evidence="1 2">DSM 45934</strain>
    </source>
</reference>
<dbReference type="RefSeq" id="WP_279494713.1">
    <property type="nucleotide sequence ID" value="NZ_SLWS01000008.1"/>
</dbReference>